<organism evidence="1 2">
    <name type="scientific">Bradyrhizobium icense</name>
    <dbReference type="NCBI Taxonomy" id="1274631"/>
    <lineage>
        <taxon>Bacteria</taxon>
        <taxon>Pseudomonadati</taxon>
        <taxon>Pseudomonadota</taxon>
        <taxon>Alphaproteobacteria</taxon>
        <taxon>Hyphomicrobiales</taxon>
        <taxon>Nitrobacteraceae</taxon>
        <taxon>Bradyrhizobium</taxon>
    </lineage>
</organism>
<dbReference type="Proteomes" id="UP000092839">
    <property type="component" value="Chromosome"/>
</dbReference>
<evidence type="ECO:0000313" key="2">
    <source>
        <dbReference type="Proteomes" id="UP000092839"/>
    </source>
</evidence>
<keyword evidence="2" id="KW-1185">Reference proteome</keyword>
<protein>
    <recommendedName>
        <fullName evidence="3">Methyltransferase</fullName>
    </recommendedName>
</protein>
<name>A0A1B1UNV4_9BRAD</name>
<accession>A0A1B1UNV4</accession>
<dbReference type="EMBL" id="CP016428">
    <property type="protein sequence ID" value="ANW04499.1"/>
    <property type="molecule type" value="Genomic_DNA"/>
</dbReference>
<dbReference type="RefSeq" id="WP_065731645.1">
    <property type="nucleotide sequence ID" value="NZ_CP016428.1"/>
</dbReference>
<dbReference type="AlphaFoldDB" id="A0A1B1UNV4"/>
<dbReference type="STRING" id="1274631.LMTR13_34585"/>
<gene>
    <name evidence="1" type="ORF">LMTR13_34585</name>
</gene>
<reference evidence="1 2" key="1">
    <citation type="submission" date="2016-07" db="EMBL/GenBank/DDBJ databases">
        <title>Complete genome sequence of Bradyrhizobium icense LMTR 13T, a potential inoculant strain isolated from lima bean (Phaseolus lunatus) in Peru.</title>
        <authorList>
            <person name="Ormeno-Orrillo E."/>
            <person name="Duran D."/>
            <person name="Rogel M.A."/>
            <person name="Rey L."/>
            <person name="Imperial J."/>
            <person name="Ruiz-Argueso T."/>
            <person name="Martinez-Romero E."/>
        </authorList>
    </citation>
    <scope>NUCLEOTIDE SEQUENCE [LARGE SCALE GENOMIC DNA]</scope>
    <source>
        <strain evidence="1 2">LMTR 13</strain>
    </source>
</reference>
<evidence type="ECO:0000313" key="1">
    <source>
        <dbReference type="EMBL" id="ANW04499.1"/>
    </source>
</evidence>
<dbReference type="KEGG" id="bic:LMTR13_34585"/>
<dbReference type="Gene3D" id="3.40.50.150">
    <property type="entry name" value="Vaccinia Virus protein VP39"/>
    <property type="match status" value="1"/>
</dbReference>
<evidence type="ECO:0008006" key="3">
    <source>
        <dbReference type="Google" id="ProtNLM"/>
    </source>
</evidence>
<proteinExistence type="predicted"/>
<dbReference type="InterPro" id="IPR029063">
    <property type="entry name" value="SAM-dependent_MTases_sf"/>
</dbReference>
<sequence>MTPEPGSFRDASNRIFYHQGEVFRSLSAEATANWHQLRQTAFFQELVKSGAVVGTETEDRPEITAPVSSHWTGVLRHERLPFISYPYEWTFGMLKDAALLHLEVLERALENGWTLKDGSAYNVQWRGQRPVFIDVSSFEPYRAGDSWIGYRQFCMMFIVPLLLKAHRDIQLAPLCRSNLEGVDPEEGMKFISMRDILRRGVFTHLYLHARLQGRAKQAETRMQAPASSPGKWPIRQTREMTLGMVQSIRRMVGKLERKGGATVWSDYEKTHSYDNVSLAEKKHFVERHVRGKRWRMVYDLGSNTGTFARLCSDHADQVVAVDQDELAVDTLYRRLKAEKPGNVTPLVMPLSNASPDQGWRGRERKSFDSRGKPDLILCLALIHHMVISANIPMRDFLQWLCGFAAAVVVEFVGPDDEMTLQLLKNKRNAYPDYTQGQFESIAASMFEIIDSAPLKEGRRRIYFLQPKLPSVQSQTAT</sequence>
<dbReference type="SUPFAM" id="SSF53335">
    <property type="entry name" value="S-adenosyl-L-methionine-dependent methyltransferases"/>
    <property type="match status" value="1"/>
</dbReference>
<dbReference type="CDD" id="cd02440">
    <property type="entry name" value="AdoMet_MTases"/>
    <property type="match status" value="1"/>
</dbReference>